<dbReference type="OrthoDB" id="7030467at2"/>
<dbReference type="Gene3D" id="3.30.2310.20">
    <property type="entry name" value="RelE-like"/>
    <property type="match status" value="1"/>
</dbReference>
<dbReference type="AlphaFoldDB" id="A0A2N5E4I1"/>
<dbReference type="RefSeq" id="WP_101816540.1">
    <property type="nucleotide sequence ID" value="NZ_PJZF01000010.1"/>
</dbReference>
<sequence>MAKGSKKNSKGKDAPKRPAELLPRKLDYTSQFARSWERYNKAGRYDLSQIREVCQYLVWRMPLPAQYRDHELAGKPWMGHRELHLDGDFLLVYQRNEEKNLIMLIDIGTHSELFG</sequence>
<dbReference type="Pfam" id="PF15738">
    <property type="entry name" value="YafQ_toxin"/>
    <property type="match status" value="1"/>
</dbReference>
<feature type="compositionally biased region" description="Basic and acidic residues" evidence="2">
    <location>
        <begin position="10"/>
        <end position="21"/>
    </location>
</feature>
<dbReference type="NCBIfam" id="TIGR02385">
    <property type="entry name" value="RelE_StbE"/>
    <property type="match status" value="1"/>
</dbReference>
<accession>A0A2N5E4I1</accession>
<dbReference type="PANTHER" id="PTHR40588">
    <property type="entry name" value="MRNA INTERFERASE TOXIN YAFQ"/>
    <property type="match status" value="1"/>
</dbReference>
<dbReference type="SUPFAM" id="SSF143011">
    <property type="entry name" value="RelE-like"/>
    <property type="match status" value="1"/>
</dbReference>
<evidence type="ECO:0000256" key="2">
    <source>
        <dbReference type="SAM" id="MobiDB-lite"/>
    </source>
</evidence>
<dbReference type="PANTHER" id="PTHR40588:SF1">
    <property type="entry name" value="MRNA INTERFERASE TOXIN YAFQ"/>
    <property type="match status" value="1"/>
</dbReference>
<gene>
    <name evidence="3" type="ORF">CYR55_12980</name>
</gene>
<dbReference type="InterPro" id="IPR035093">
    <property type="entry name" value="RelE/ParE_toxin_dom_sf"/>
</dbReference>
<evidence type="ECO:0000256" key="1">
    <source>
        <dbReference type="ARBA" id="ARBA00022649"/>
    </source>
</evidence>
<feature type="region of interest" description="Disordered" evidence="2">
    <location>
        <begin position="1"/>
        <end position="21"/>
    </location>
</feature>
<dbReference type="GO" id="GO:0006415">
    <property type="term" value="P:translational termination"/>
    <property type="evidence" value="ECO:0007669"/>
    <property type="project" value="TreeGrafter"/>
</dbReference>
<dbReference type="EMBL" id="PJZF01000010">
    <property type="protein sequence ID" value="PLR35876.1"/>
    <property type="molecule type" value="Genomic_DNA"/>
</dbReference>
<reference evidence="3 4" key="1">
    <citation type="submission" date="2017-12" db="EMBL/GenBank/DDBJ databases">
        <title>Characterization of six clinical isolates of Enterochimera gen. nov., a novel genus of the Yersiniaciae family and the three species Enterochimera arupensis sp. nov., Enterochimera coloradensis sp. nov, and Enterochimera californica sp. nov.</title>
        <authorList>
            <person name="Rossi A."/>
            <person name="Fisher M."/>
        </authorList>
    </citation>
    <scope>NUCLEOTIDE SEQUENCE [LARGE SCALE GENOMIC DNA]</scope>
    <source>
        <strain evidence="4">2015-Iso6</strain>
    </source>
</reference>
<proteinExistence type="predicted"/>
<dbReference type="InterPro" id="IPR007712">
    <property type="entry name" value="RelE/ParE_toxin"/>
</dbReference>
<keyword evidence="1" id="KW-1277">Toxin-antitoxin system</keyword>
<keyword evidence="4" id="KW-1185">Reference proteome</keyword>
<evidence type="ECO:0000313" key="4">
    <source>
        <dbReference type="Proteomes" id="UP000234240"/>
    </source>
</evidence>
<protein>
    <submittedName>
        <fullName evidence="3">Type II toxin-antitoxin system YafQ family toxin</fullName>
    </submittedName>
</protein>
<dbReference type="InterPro" id="IPR004386">
    <property type="entry name" value="Toxin_YafQ-like"/>
</dbReference>
<dbReference type="Proteomes" id="UP000234240">
    <property type="component" value="Unassembled WGS sequence"/>
</dbReference>
<evidence type="ECO:0000313" key="3">
    <source>
        <dbReference type="EMBL" id="PLR35876.1"/>
    </source>
</evidence>
<name>A0A2N5E4I1_9GAMM</name>
<dbReference type="GO" id="GO:0004521">
    <property type="term" value="F:RNA endonuclease activity"/>
    <property type="evidence" value="ECO:0007669"/>
    <property type="project" value="TreeGrafter"/>
</dbReference>
<organism evidence="3 4">
    <name type="scientific">Chimaeribacter californicus</name>
    <dbReference type="NCBI Taxonomy" id="2060067"/>
    <lineage>
        <taxon>Bacteria</taxon>
        <taxon>Pseudomonadati</taxon>
        <taxon>Pseudomonadota</taxon>
        <taxon>Gammaproteobacteria</taxon>
        <taxon>Enterobacterales</taxon>
        <taxon>Yersiniaceae</taxon>
        <taxon>Chimaeribacter</taxon>
    </lineage>
</organism>
<comment type="caution">
    <text evidence="3">The sequence shown here is derived from an EMBL/GenBank/DDBJ whole genome shotgun (WGS) entry which is preliminary data.</text>
</comment>
<dbReference type="GO" id="GO:0006402">
    <property type="term" value="P:mRNA catabolic process"/>
    <property type="evidence" value="ECO:0007669"/>
    <property type="project" value="TreeGrafter"/>
</dbReference>